<dbReference type="EMBL" id="CP051682">
    <property type="protein sequence ID" value="QJD97630.1"/>
    <property type="molecule type" value="Genomic_DNA"/>
</dbReference>
<gene>
    <name evidence="9" type="primary">trpF</name>
    <name evidence="11" type="ORF">HH214_17980</name>
</gene>
<protein>
    <recommendedName>
        <fullName evidence="4 9">N-(5'-phosphoribosyl)anthranilate isomerase</fullName>
        <shortName evidence="9">PRAI</shortName>
        <ecNumber evidence="3 9">5.3.1.24</ecNumber>
    </recommendedName>
</protein>
<evidence type="ECO:0000256" key="7">
    <source>
        <dbReference type="ARBA" id="ARBA00023141"/>
    </source>
</evidence>
<dbReference type="PANTHER" id="PTHR42894:SF1">
    <property type="entry name" value="N-(5'-PHOSPHORIBOSYL)ANTHRANILATE ISOMERASE"/>
    <property type="match status" value="1"/>
</dbReference>
<keyword evidence="5 9" id="KW-0028">Amino-acid biosynthesis</keyword>
<organism evidence="11 12">
    <name type="scientific">Mucilaginibacter robiniae</name>
    <dbReference type="NCBI Taxonomy" id="2728022"/>
    <lineage>
        <taxon>Bacteria</taxon>
        <taxon>Pseudomonadati</taxon>
        <taxon>Bacteroidota</taxon>
        <taxon>Sphingobacteriia</taxon>
        <taxon>Sphingobacteriales</taxon>
        <taxon>Sphingobacteriaceae</taxon>
        <taxon>Mucilaginibacter</taxon>
    </lineage>
</organism>
<reference evidence="11 12" key="1">
    <citation type="submission" date="2020-04" db="EMBL/GenBank/DDBJ databases">
        <title>Genome sequencing of novel species.</title>
        <authorList>
            <person name="Heo J."/>
            <person name="Kim S.-J."/>
            <person name="Kim J.-S."/>
            <person name="Hong S.-B."/>
            <person name="Kwon S.-W."/>
        </authorList>
    </citation>
    <scope>NUCLEOTIDE SEQUENCE [LARGE SCALE GENOMIC DNA]</scope>
    <source>
        <strain evidence="11 12">F39-2</strain>
    </source>
</reference>
<dbReference type="GO" id="GO:0004640">
    <property type="term" value="F:phosphoribosylanthranilate isomerase activity"/>
    <property type="evidence" value="ECO:0007669"/>
    <property type="project" value="UniProtKB-UniRule"/>
</dbReference>
<evidence type="ECO:0000256" key="6">
    <source>
        <dbReference type="ARBA" id="ARBA00022822"/>
    </source>
</evidence>
<dbReference type="SUPFAM" id="SSF51366">
    <property type="entry name" value="Ribulose-phoshate binding barrel"/>
    <property type="match status" value="1"/>
</dbReference>
<dbReference type="GO" id="GO:0000162">
    <property type="term" value="P:L-tryptophan biosynthetic process"/>
    <property type="evidence" value="ECO:0007669"/>
    <property type="project" value="UniProtKB-UniRule"/>
</dbReference>
<evidence type="ECO:0000313" key="11">
    <source>
        <dbReference type="EMBL" id="QJD97630.1"/>
    </source>
</evidence>
<evidence type="ECO:0000259" key="10">
    <source>
        <dbReference type="Pfam" id="PF00697"/>
    </source>
</evidence>
<evidence type="ECO:0000256" key="5">
    <source>
        <dbReference type="ARBA" id="ARBA00022605"/>
    </source>
</evidence>
<dbReference type="UniPathway" id="UPA00035">
    <property type="reaction ID" value="UER00042"/>
</dbReference>
<dbReference type="EC" id="5.3.1.24" evidence="3 9"/>
<comment type="catalytic activity">
    <reaction evidence="1 9">
        <text>N-(5-phospho-beta-D-ribosyl)anthranilate = 1-(2-carboxyphenylamino)-1-deoxy-D-ribulose 5-phosphate</text>
        <dbReference type="Rhea" id="RHEA:21540"/>
        <dbReference type="ChEBI" id="CHEBI:18277"/>
        <dbReference type="ChEBI" id="CHEBI:58613"/>
        <dbReference type="EC" id="5.3.1.24"/>
    </reaction>
</comment>
<dbReference type="InterPro" id="IPR044643">
    <property type="entry name" value="TrpF_fam"/>
</dbReference>
<comment type="pathway">
    <text evidence="2 9">Amino-acid biosynthesis; L-tryptophan biosynthesis; L-tryptophan from chorismate: step 3/5.</text>
</comment>
<dbReference type="KEGG" id="mrob:HH214_17980"/>
<evidence type="ECO:0000256" key="1">
    <source>
        <dbReference type="ARBA" id="ARBA00001164"/>
    </source>
</evidence>
<proteinExistence type="inferred from homology"/>
<sequence length="206" mass="23331">MKIKVCGMKSPDNIKEVASLTPDYMGFICYDLSPRFIAALPSDVLEALPESIYKTAVFVNESVDKIRLLIQQFGFNAVQLHGNESPEFCNALRDQVTVFKAFGVDDQFDFSQLDAYMGYVDYFMFDTKTEGHGGSGKTFNWDILNNYHGEVPFFICGGLSLENIEKVKEIKHPAFYGVDLNSRFETEPGMKNTQQLREAFTLLRAN</sequence>
<dbReference type="InterPro" id="IPR013785">
    <property type="entry name" value="Aldolase_TIM"/>
</dbReference>
<dbReference type="Proteomes" id="UP000503278">
    <property type="component" value="Chromosome"/>
</dbReference>
<keyword evidence="8 9" id="KW-0413">Isomerase</keyword>
<keyword evidence="6 9" id="KW-0822">Tryptophan biosynthesis</keyword>
<dbReference type="Gene3D" id="3.20.20.70">
    <property type="entry name" value="Aldolase class I"/>
    <property type="match status" value="1"/>
</dbReference>
<accession>A0A7L5E2N7</accession>
<keyword evidence="12" id="KW-1185">Reference proteome</keyword>
<evidence type="ECO:0000313" key="12">
    <source>
        <dbReference type="Proteomes" id="UP000503278"/>
    </source>
</evidence>
<keyword evidence="7 9" id="KW-0057">Aromatic amino acid biosynthesis</keyword>
<dbReference type="PANTHER" id="PTHR42894">
    <property type="entry name" value="N-(5'-PHOSPHORIBOSYL)ANTHRANILATE ISOMERASE"/>
    <property type="match status" value="1"/>
</dbReference>
<dbReference type="RefSeq" id="WP_169609977.1">
    <property type="nucleotide sequence ID" value="NZ_CP051682.1"/>
</dbReference>
<dbReference type="CDD" id="cd00405">
    <property type="entry name" value="PRAI"/>
    <property type="match status" value="1"/>
</dbReference>
<evidence type="ECO:0000256" key="4">
    <source>
        <dbReference type="ARBA" id="ARBA00022272"/>
    </source>
</evidence>
<name>A0A7L5E2N7_9SPHI</name>
<dbReference type="Pfam" id="PF00697">
    <property type="entry name" value="PRAI"/>
    <property type="match status" value="1"/>
</dbReference>
<evidence type="ECO:0000256" key="2">
    <source>
        <dbReference type="ARBA" id="ARBA00004664"/>
    </source>
</evidence>
<dbReference type="HAMAP" id="MF_00135">
    <property type="entry name" value="PRAI"/>
    <property type="match status" value="1"/>
</dbReference>
<evidence type="ECO:0000256" key="8">
    <source>
        <dbReference type="ARBA" id="ARBA00023235"/>
    </source>
</evidence>
<feature type="domain" description="N-(5'phosphoribosyl) anthranilate isomerase (PRAI)" evidence="10">
    <location>
        <begin position="4"/>
        <end position="199"/>
    </location>
</feature>
<dbReference type="InterPro" id="IPR001240">
    <property type="entry name" value="PRAI_dom"/>
</dbReference>
<evidence type="ECO:0000256" key="9">
    <source>
        <dbReference type="HAMAP-Rule" id="MF_00135"/>
    </source>
</evidence>
<evidence type="ECO:0000256" key="3">
    <source>
        <dbReference type="ARBA" id="ARBA00012572"/>
    </source>
</evidence>
<comment type="similarity">
    <text evidence="9">Belongs to the TrpF family.</text>
</comment>
<dbReference type="AlphaFoldDB" id="A0A7L5E2N7"/>
<dbReference type="InterPro" id="IPR011060">
    <property type="entry name" value="RibuloseP-bd_barrel"/>
</dbReference>